<organism evidence="4 5">
    <name type="scientific">Saccharothrix violaceirubra</name>
    <dbReference type="NCBI Taxonomy" id="413306"/>
    <lineage>
        <taxon>Bacteria</taxon>
        <taxon>Bacillati</taxon>
        <taxon>Actinomycetota</taxon>
        <taxon>Actinomycetes</taxon>
        <taxon>Pseudonocardiales</taxon>
        <taxon>Pseudonocardiaceae</taxon>
        <taxon>Saccharothrix</taxon>
    </lineage>
</organism>
<evidence type="ECO:0000256" key="1">
    <source>
        <dbReference type="SAM" id="MobiDB-lite"/>
    </source>
</evidence>
<keyword evidence="5" id="KW-1185">Reference proteome</keyword>
<proteinExistence type="predicted"/>
<feature type="domain" description="DUF6923" evidence="3">
    <location>
        <begin position="44"/>
        <end position="202"/>
    </location>
</feature>
<dbReference type="InterPro" id="IPR054215">
    <property type="entry name" value="DUF6923"/>
</dbReference>
<sequence>MLAELAFCVSIHVAADEDGPSTVFRVELPAGVARPLGVLPVRVTALGYSAAQDRLYGVTEAGRFVVLDRNGHLLETRRSPEFRLRAVQSGAVVGDRFLVRSGSHLMAVDVDPASPDYLTVVDDTHLSPLGYSVDDFDLNPADGLLYGVSTSSDGARVVTLDPVSGSVREVPGTGDLPGGDGYGAVVFGRDNALYATNNRTGGRSTLWRIALDGSGGTVPLAYGGPLHTIDASGCLSVPPVPEEPPPSPPPSPTPVPPVPGVPAPENPPPVPAEPTSTVPPTSPTPTPVPPSSAAAPPADSPEPPTSREIRVPEERAAAAESGSARLVRDQRRWSLAVVILVLAAGAMARASARRR</sequence>
<keyword evidence="2" id="KW-0812">Transmembrane</keyword>
<dbReference type="SUPFAM" id="SSF63825">
    <property type="entry name" value="YWTD domain"/>
    <property type="match status" value="1"/>
</dbReference>
<accession>A0A7W7T6G7</accession>
<evidence type="ECO:0000313" key="5">
    <source>
        <dbReference type="Proteomes" id="UP000542674"/>
    </source>
</evidence>
<dbReference type="Proteomes" id="UP000542674">
    <property type="component" value="Unassembled WGS sequence"/>
</dbReference>
<feature type="transmembrane region" description="Helical" evidence="2">
    <location>
        <begin position="333"/>
        <end position="352"/>
    </location>
</feature>
<keyword evidence="2" id="KW-1133">Transmembrane helix</keyword>
<evidence type="ECO:0000313" key="4">
    <source>
        <dbReference type="EMBL" id="MBB4967211.1"/>
    </source>
</evidence>
<evidence type="ECO:0000256" key="2">
    <source>
        <dbReference type="SAM" id="Phobius"/>
    </source>
</evidence>
<feature type="compositionally biased region" description="Pro residues" evidence="1">
    <location>
        <begin position="280"/>
        <end position="290"/>
    </location>
</feature>
<gene>
    <name evidence="4" type="ORF">F4559_004570</name>
</gene>
<comment type="caution">
    <text evidence="4">The sequence shown here is derived from an EMBL/GenBank/DDBJ whole genome shotgun (WGS) entry which is preliminary data.</text>
</comment>
<feature type="compositionally biased region" description="Pro residues" evidence="1">
    <location>
        <begin position="238"/>
        <end position="272"/>
    </location>
</feature>
<dbReference type="Pfam" id="PF21959">
    <property type="entry name" value="DUF6923"/>
    <property type="match status" value="1"/>
</dbReference>
<feature type="region of interest" description="Disordered" evidence="1">
    <location>
        <begin position="233"/>
        <end position="330"/>
    </location>
</feature>
<feature type="compositionally biased region" description="Basic and acidic residues" evidence="1">
    <location>
        <begin position="305"/>
        <end position="317"/>
    </location>
</feature>
<reference evidence="4 5" key="1">
    <citation type="submission" date="2020-08" db="EMBL/GenBank/DDBJ databases">
        <title>Sequencing the genomes of 1000 actinobacteria strains.</title>
        <authorList>
            <person name="Klenk H.-P."/>
        </authorList>
    </citation>
    <scope>NUCLEOTIDE SEQUENCE [LARGE SCALE GENOMIC DNA]</scope>
    <source>
        <strain evidence="4 5">DSM 45084</strain>
    </source>
</reference>
<name>A0A7W7T6G7_9PSEU</name>
<dbReference type="AlphaFoldDB" id="A0A7W7T6G7"/>
<keyword evidence="2" id="KW-0472">Membrane</keyword>
<dbReference type="EMBL" id="JACHJS010000001">
    <property type="protein sequence ID" value="MBB4967211.1"/>
    <property type="molecule type" value="Genomic_DNA"/>
</dbReference>
<evidence type="ECO:0000259" key="3">
    <source>
        <dbReference type="Pfam" id="PF21959"/>
    </source>
</evidence>
<protein>
    <recommendedName>
        <fullName evidence="3">DUF6923 domain-containing protein</fullName>
    </recommendedName>
</protein>
<dbReference type="RefSeq" id="WP_184671718.1">
    <property type="nucleotide sequence ID" value="NZ_BAABAI010000020.1"/>
</dbReference>